<accession>A0A8H3MCY2</accession>
<dbReference type="Proteomes" id="UP000615446">
    <property type="component" value="Unassembled WGS sequence"/>
</dbReference>
<name>A0A8H3MCY2_9GLOM</name>
<dbReference type="AlphaFoldDB" id="A0A8H3MCY2"/>
<comment type="caution">
    <text evidence="1">The sequence shown here is derived from an EMBL/GenBank/DDBJ whole genome shotgun (WGS) entry which is preliminary data.</text>
</comment>
<evidence type="ECO:0000313" key="2">
    <source>
        <dbReference type="Proteomes" id="UP000615446"/>
    </source>
</evidence>
<gene>
    <name evidence="1" type="ORF">RCL2_002707100</name>
</gene>
<proteinExistence type="predicted"/>
<organism evidence="1 2">
    <name type="scientific">Rhizophagus clarus</name>
    <dbReference type="NCBI Taxonomy" id="94130"/>
    <lineage>
        <taxon>Eukaryota</taxon>
        <taxon>Fungi</taxon>
        <taxon>Fungi incertae sedis</taxon>
        <taxon>Mucoromycota</taxon>
        <taxon>Glomeromycotina</taxon>
        <taxon>Glomeromycetes</taxon>
        <taxon>Glomerales</taxon>
        <taxon>Glomeraceae</taxon>
        <taxon>Rhizophagus</taxon>
    </lineage>
</organism>
<dbReference type="EMBL" id="BLAL01000286">
    <property type="protein sequence ID" value="GET00619.1"/>
    <property type="molecule type" value="Genomic_DNA"/>
</dbReference>
<reference evidence="1" key="1">
    <citation type="submission" date="2019-10" db="EMBL/GenBank/DDBJ databases">
        <title>Conservation and host-specific expression of non-tandemly repeated heterogenous ribosome RNA gene in arbuscular mycorrhizal fungi.</title>
        <authorList>
            <person name="Maeda T."/>
            <person name="Kobayashi Y."/>
            <person name="Nakagawa T."/>
            <person name="Ezawa T."/>
            <person name="Yamaguchi K."/>
            <person name="Bino T."/>
            <person name="Nishimoto Y."/>
            <person name="Shigenobu S."/>
            <person name="Kawaguchi M."/>
        </authorList>
    </citation>
    <scope>NUCLEOTIDE SEQUENCE</scope>
    <source>
        <strain evidence="1">HR1</strain>
    </source>
</reference>
<sequence length="88" mass="10300">MIAIFRNEDRSKRSHSSIISLVYQYEYCTIFEYCVLNLCVEEIVFNWERTSAVSLALQDLLQMKIVLKVVVICITFNFNKSKYSSSSE</sequence>
<evidence type="ECO:0000313" key="1">
    <source>
        <dbReference type="EMBL" id="GET00619.1"/>
    </source>
</evidence>
<protein>
    <submittedName>
        <fullName evidence="1">Uncharacterized protein</fullName>
    </submittedName>
</protein>